<evidence type="ECO:0000313" key="1">
    <source>
        <dbReference type="EMBL" id="RMU88613.1"/>
    </source>
</evidence>
<name>A0A7Z6UUV1_PSESH</name>
<evidence type="ECO:0000313" key="2">
    <source>
        <dbReference type="Proteomes" id="UP000267078"/>
    </source>
</evidence>
<organism evidence="1 2">
    <name type="scientific">Pseudomonas savastanoi pv. phaseolicola</name>
    <name type="common">Pseudomonas syringae pv. phaseolicola</name>
    <dbReference type="NCBI Taxonomy" id="319"/>
    <lineage>
        <taxon>Bacteria</taxon>
        <taxon>Pseudomonadati</taxon>
        <taxon>Pseudomonadota</taxon>
        <taxon>Gammaproteobacteria</taxon>
        <taxon>Pseudomonadales</taxon>
        <taxon>Pseudomonadaceae</taxon>
        <taxon>Pseudomonas</taxon>
    </lineage>
</organism>
<comment type="caution">
    <text evidence="1">The sequence shown here is derived from an EMBL/GenBank/DDBJ whole genome shotgun (WGS) entry which is preliminary data.</text>
</comment>
<proteinExistence type="predicted"/>
<dbReference type="EMBL" id="RBUI01000075">
    <property type="protein sequence ID" value="RMU88613.1"/>
    <property type="molecule type" value="Genomic_DNA"/>
</dbReference>
<evidence type="ECO:0008006" key="3">
    <source>
        <dbReference type="Google" id="ProtNLM"/>
    </source>
</evidence>
<accession>A0A7Z6UUV1</accession>
<gene>
    <name evidence="1" type="ORF">ALP21_05068</name>
</gene>
<sequence length="448" mass="50004">MGTALTDIDAALNSTEKPLSTRLLIIGYVWPEPRSSAASGHMMQLIQCFLEQDWQITFASPATEGEHRADLLGLGIREVHIALNDSSFDVFVSELQPDVVLFDQFMIEEQFGWRVEQQCPDALRILETSDFQSLRHARHQLLKDSLNSDCAEAEPCSADVSAPQLFRQIASSDLAQREIASLYRCDLNLMTSDVEIALLSGSFGMPAALLHWCPLMIDAMPDNFRPFAERAHFLSIGNFRHAPNWDAVLWMKTAIWPLIRQQLPDAQLHIYGAYTPPKASALHNASQGFHVKHWAEDALEVMSNARVCLAPLRFGAGIKGKLMDAMLCGTPSVTTPMGAEAMSGGLPWPGIIADNPADIAGAAVRLYQDQNLWLDAQQAGQALLQARFQHRQHCASLIERIETLRTELAEHRLANFTGAMLRHHHHKSTKYMAQWIEAKNRNKDEKPA</sequence>
<dbReference type="SUPFAM" id="SSF53756">
    <property type="entry name" value="UDP-Glycosyltransferase/glycogen phosphorylase"/>
    <property type="match status" value="1"/>
</dbReference>
<dbReference type="Proteomes" id="UP000267078">
    <property type="component" value="Unassembled WGS sequence"/>
</dbReference>
<reference evidence="1 2" key="1">
    <citation type="submission" date="2018-08" db="EMBL/GenBank/DDBJ databases">
        <title>Recombination of ecologically and evolutionarily significant loci maintains genetic cohesion in the Pseudomonas syringae species complex.</title>
        <authorList>
            <person name="Dillon M."/>
            <person name="Thakur S."/>
            <person name="Almeida R.N.D."/>
            <person name="Weir B.S."/>
            <person name="Guttman D.S."/>
        </authorList>
    </citation>
    <scope>NUCLEOTIDE SEQUENCE [LARGE SCALE GENOMIC DNA]</scope>
    <source>
        <strain evidence="1 2">1449B</strain>
    </source>
</reference>
<dbReference type="Gene3D" id="3.40.50.2000">
    <property type="entry name" value="Glycogen Phosphorylase B"/>
    <property type="match status" value="1"/>
</dbReference>
<dbReference type="AlphaFoldDB" id="A0A7Z6UUV1"/>
<protein>
    <recommendedName>
        <fullName evidence="3">Glycosyltransferase</fullName>
    </recommendedName>
</protein>
<dbReference type="Pfam" id="PF13692">
    <property type="entry name" value="Glyco_trans_1_4"/>
    <property type="match status" value="1"/>
</dbReference>